<evidence type="ECO:0000313" key="8">
    <source>
        <dbReference type="Proteomes" id="UP001187531"/>
    </source>
</evidence>
<dbReference type="Pfam" id="PF00505">
    <property type="entry name" value="HMG_box"/>
    <property type="match status" value="1"/>
</dbReference>
<dbReference type="GO" id="GO:0030182">
    <property type="term" value="P:neuron differentiation"/>
    <property type="evidence" value="ECO:0007669"/>
    <property type="project" value="TreeGrafter"/>
</dbReference>
<dbReference type="FunFam" id="1.10.30.10:FF:000002">
    <property type="entry name" value="transcription factor Sox-2"/>
    <property type="match status" value="1"/>
</dbReference>
<dbReference type="PANTHER" id="PTHR10270">
    <property type="entry name" value="SOX TRANSCRIPTION FACTOR"/>
    <property type="match status" value="1"/>
</dbReference>
<evidence type="ECO:0000256" key="1">
    <source>
        <dbReference type="ARBA" id="ARBA00004123"/>
    </source>
</evidence>
<feature type="domain" description="HMG box" evidence="6">
    <location>
        <begin position="91"/>
        <end position="159"/>
    </location>
</feature>
<dbReference type="EMBL" id="JAVRJZ010000008">
    <property type="protein sequence ID" value="KAK2719175.1"/>
    <property type="molecule type" value="Genomic_DNA"/>
</dbReference>
<comment type="subcellular location">
    <subcellularLocation>
        <location evidence="1">Nucleus</location>
    </subcellularLocation>
</comment>
<dbReference type="AlphaFoldDB" id="A0AA88LF12"/>
<dbReference type="GO" id="GO:0001228">
    <property type="term" value="F:DNA-binding transcription activator activity, RNA polymerase II-specific"/>
    <property type="evidence" value="ECO:0007669"/>
    <property type="project" value="TreeGrafter"/>
</dbReference>
<protein>
    <recommendedName>
        <fullName evidence="6">HMG box domain-containing protein</fullName>
    </recommendedName>
</protein>
<evidence type="ECO:0000256" key="2">
    <source>
        <dbReference type="ARBA" id="ARBA00023125"/>
    </source>
</evidence>
<dbReference type="SMART" id="SM00398">
    <property type="entry name" value="HMG"/>
    <property type="match status" value="1"/>
</dbReference>
<keyword evidence="3 4" id="KW-0539">Nucleus</keyword>
<gene>
    <name evidence="7" type="ORF">QYM36_004868</name>
</gene>
<dbReference type="GO" id="GO:0007420">
    <property type="term" value="P:brain development"/>
    <property type="evidence" value="ECO:0007669"/>
    <property type="project" value="TreeGrafter"/>
</dbReference>
<evidence type="ECO:0000256" key="3">
    <source>
        <dbReference type="ARBA" id="ARBA00023242"/>
    </source>
</evidence>
<proteinExistence type="predicted"/>
<keyword evidence="8" id="KW-1185">Reference proteome</keyword>
<feature type="compositionally biased region" description="Polar residues" evidence="5">
    <location>
        <begin position="45"/>
        <end position="84"/>
    </location>
</feature>
<evidence type="ECO:0000259" key="6">
    <source>
        <dbReference type="PROSITE" id="PS50118"/>
    </source>
</evidence>
<dbReference type="GO" id="GO:0000978">
    <property type="term" value="F:RNA polymerase II cis-regulatory region sequence-specific DNA binding"/>
    <property type="evidence" value="ECO:0007669"/>
    <property type="project" value="TreeGrafter"/>
</dbReference>
<dbReference type="SUPFAM" id="SSF47095">
    <property type="entry name" value="HMG-box"/>
    <property type="match status" value="1"/>
</dbReference>
<evidence type="ECO:0000256" key="4">
    <source>
        <dbReference type="PROSITE-ProRule" id="PRU00267"/>
    </source>
</evidence>
<keyword evidence="2 4" id="KW-0238">DNA-binding</keyword>
<reference evidence="7" key="1">
    <citation type="submission" date="2023-07" db="EMBL/GenBank/DDBJ databases">
        <title>Chromosome-level genome assembly of Artemia franciscana.</title>
        <authorList>
            <person name="Jo E."/>
        </authorList>
    </citation>
    <scope>NUCLEOTIDE SEQUENCE</scope>
    <source>
        <tissue evidence="7">Whole body</tissue>
    </source>
</reference>
<dbReference type="PROSITE" id="PS50118">
    <property type="entry name" value="HMG_BOX_2"/>
    <property type="match status" value="1"/>
</dbReference>
<sequence length="390" mass="43018">MCDNTPTYPAGSALSHLSGLSMSVGHHAYSLQQSYPYSYAPPQPNLNSTMNSMPSPTGSDMSRSPSPMNNQGSSQGNKVCQNGQKKTDEHIKRPMNAFMVWSRLQRRKIAQDHPKMHNSEISKRLGAEWKLLTEDEKRPFIDEAKRLRAMHMKDHPDYKYRPRRKPKPTRKDGFGYALPYPSVPIDALRAGVANPMVSMGGFYPSAAYGNFTAATMAAAAAQSAAINGITGAAQQANFDPVSRYSAEAERYRVAAASFSSPTIPKTYQEDANKNYSDMSKSFVDFKSGTYGSDISRGYLEAQRAYMDATAKAYLDSSRIPSDSPIDVKQETSTTASHFQSTVDPLTSYYSQQSTNTTSALSGIVPLSLPQYAQSYQQPPGEYRRPLPVIF</sequence>
<feature type="DNA-binding region" description="HMG box" evidence="4">
    <location>
        <begin position="91"/>
        <end position="159"/>
    </location>
</feature>
<dbReference type="CDD" id="cd22028">
    <property type="entry name" value="HMG-box_SoxA_SoxB_SoxG"/>
    <property type="match status" value="1"/>
</dbReference>
<dbReference type="Gene3D" id="1.10.30.10">
    <property type="entry name" value="High mobility group box domain"/>
    <property type="match status" value="1"/>
</dbReference>
<dbReference type="InterPro" id="IPR009071">
    <property type="entry name" value="HMG_box_dom"/>
</dbReference>
<evidence type="ECO:0000256" key="5">
    <source>
        <dbReference type="SAM" id="MobiDB-lite"/>
    </source>
</evidence>
<accession>A0AA88LF12</accession>
<dbReference type="InterPro" id="IPR050140">
    <property type="entry name" value="SRY-related_HMG-box_TF-like"/>
</dbReference>
<comment type="caution">
    <text evidence="7">The sequence shown here is derived from an EMBL/GenBank/DDBJ whole genome shotgun (WGS) entry which is preliminary data.</text>
</comment>
<feature type="region of interest" description="Disordered" evidence="5">
    <location>
        <begin position="40"/>
        <end position="87"/>
    </location>
</feature>
<organism evidence="7 8">
    <name type="scientific">Artemia franciscana</name>
    <name type="common">Brine shrimp</name>
    <name type="synonym">Artemia sanfranciscana</name>
    <dbReference type="NCBI Taxonomy" id="6661"/>
    <lineage>
        <taxon>Eukaryota</taxon>
        <taxon>Metazoa</taxon>
        <taxon>Ecdysozoa</taxon>
        <taxon>Arthropoda</taxon>
        <taxon>Crustacea</taxon>
        <taxon>Branchiopoda</taxon>
        <taxon>Anostraca</taxon>
        <taxon>Artemiidae</taxon>
        <taxon>Artemia</taxon>
    </lineage>
</organism>
<dbReference type="GO" id="GO:0000122">
    <property type="term" value="P:negative regulation of transcription by RNA polymerase II"/>
    <property type="evidence" value="ECO:0007669"/>
    <property type="project" value="TreeGrafter"/>
</dbReference>
<dbReference type="Proteomes" id="UP001187531">
    <property type="component" value="Unassembled WGS sequence"/>
</dbReference>
<evidence type="ECO:0000313" key="7">
    <source>
        <dbReference type="EMBL" id="KAK2719175.1"/>
    </source>
</evidence>
<dbReference type="GO" id="GO:0005634">
    <property type="term" value="C:nucleus"/>
    <property type="evidence" value="ECO:0007669"/>
    <property type="project" value="UniProtKB-SubCell"/>
</dbReference>
<dbReference type="InterPro" id="IPR036910">
    <property type="entry name" value="HMG_box_dom_sf"/>
</dbReference>
<dbReference type="PANTHER" id="PTHR10270:SF324">
    <property type="entry name" value="SOX DOMAIN-CONTAINING PROTEIN DICHAETE-RELATED"/>
    <property type="match status" value="1"/>
</dbReference>
<name>A0AA88LF12_ARTSF</name>